<name>A0A0J8G0W7_9PSED</name>
<keyword evidence="1" id="KW-1133">Transmembrane helix</keyword>
<reference evidence="2 3" key="1">
    <citation type="submission" date="2015-06" db="EMBL/GenBank/DDBJ databases">
        <title>Draft genome sequence of an Antarctic Pseudomonas sp. strain KG01 with full potential for biotechnological applications.</title>
        <authorList>
            <person name="Pavlov M.S."/>
            <person name="Lira F."/>
            <person name="Martinez J.L."/>
            <person name="Marshall S.H."/>
        </authorList>
    </citation>
    <scope>NUCLEOTIDE SEQUENCE [LARGE SCALE GENOMIC DNA]</scope>
    <source>
        <strain evidence="2 3">KG01</strain>
    </source>
</reference>
<keyword evidence="3" id="KW-1185">Reference proteome</keyword>
<protein>
    <submittedName>
        <fullName evidence="2">Uncharacterized protein</fullName>
    </submittedName>
</protein>
<dbReference type="Proteomes" id="UP000037551">
    <property type="component" value="Unassembled WGS sequence"/>
</dbReference>
<dbReference type="PATRIC" id="fig|1674920.3.peg.4202"/>
<proteinExistence type="predicted"/>
<evidence type="ECO:0000256" key="1">
    <source>
        <dbReference type="SAM" id="Phobius"/>
    </source>
</evidence>
<feature type="transmembrane region" description="Helical" evidence="1">
    <location>
        <begin position="94"/>
        <end position="117"/>
    </location>
</feature>
<dbReference type="AlphaFoldDB" id="A0A0J8G0W7"/>
<evidence type="ECO:0000313" key="3">
    <source>
        <dbReference type="Proteomes" id="UP000037551"/>
    </source>
</evidence>
<organism evidence="2 3">
    <name type="scientific">Pseudomonas fildesensis</name>
    <dbReference type="NCBI Taxonomy" id="1674920"/>
    <lineage>
        <taxon>Bacteria</taxon>
        <taxon>Pseudomonadati</taxon>
        <taxon>Pseudomonadota</taxon>
        <taxon>Gammaproteobacteria</taxon>
        <taxon>Pseudomonadales</taxon>
        <taxon>Pseudomonadaceae</taxon>
        <taxon>Pseudomonas</taxon>
    </lineage>
</organism>
<evidence type="ECO:0000313" key="2">
    <source>
        <dbReference type="EMBL" id="KMT56105.1"/>
    </source>
</evidence>
<accession>A0A0J8G0W7</accession>
<dbReference type="STRING" id="1674920.ACR52_06925"/>
<comment type="caution">
    <text evidence="2">The sequence shown here is derived from an EMBL/GenBank/DDBJ whole genome shotgun (WGS) entry which is preliminary data.</text>
</comment>
<sequence length="119" mass="14049">MYLEFIMLSSCALMLLSFPLIFCAMYKKLDAAERYVQHSPYLVVNKDIFRRAHFEGRPQRLFAMATIILIPKVLQWRRLVLVEDVKKIPRHLKYWMVIPTLVPCLSIAGMAISWFLMKD</sequence>
<keyword evidence="1" id="KW-0812">Transmembrane</keyword>
<gene>
    <name evidence="2" type="ORF">ACR52_06925</name>
</gene>
<feature type="transmembrane region" description="Helical" evidence="1">
    <location>
        <begin position="6"/>
        <end position="26"/>
    </location>
</feature>
<dbReference type="EMBL" id="LFMW01000004">
    <property type="protein sequence ID" value="KMT56105.1"/>
    <property type="molecule type" value="Genomic_DNA"/>
</dbReference>
<keyword evidence="1" id="KW-0472">Membrane</keyword>